<feature type="domain" description="DUF732" evidence="1">
    <location>
        <begin position="47"/>
        <end position="121"/>
    </location>
</feature>
<organism evidence="2">
    <name type="scientific">uncultured Caudovirales phage</name>
    <dbReference type="NCBI Taxonomy" id="2100421"/>
    <lineage>
        <taxon>Viruses</taxon>
        <taxon>Duplodnaviria</taxon>
        <taxon>Heunggongvirae</taxon>
        <taxon>Uroviricota</taxon>
        <taxon>Caudoviricetes</taxon>
        <taxon>Peduoviridae</taxon>
        <taxon>Maltschvirus</taxon>
        <taxon>Maltschvirus maltsch</taxon>
    </lineage>
</organism>
<dbReference type="Pfam" id="PF05305">
    <property type="entry name" value="DUF732"/>
    <property type="match status" value="1"/>
</dbReference>
<name>A0A6J5LCU6_9CAUD</name>
<evidence type="ECO:0000313" key="2">
    <source>
        <dbReference type="EMBL" id="CAB4129549.1"/>
    </source>
</evidence>
<proteinExistence type="predicted"/>
<evidence type="ECO:0000259" key="1">
    <source>
        <dbReference type="Pfam" id="PF05305"/>
    </source>
</evidence>
<protein>
    <recommendedName>
        <fullName evidence="1">DUF732 domain-containing protein</fullName>
    </recommendedName>
</protein>
<dbReference type="InterPro" id="IPR007969">
    <property type="entry name" value="DUF732"/>
</dbReference>
<dbReference type="PROSITE" id="PS51257">
    <property type="entry name" value="PROKAR_LIPOPROTEIN"/>
    <property type="match status" value="1"/>
</dbReference>
<accession>A0A6J5LCU6</accession>
<gene>
    <name evidence="2" type="ORF">UFOVP115_43</name>
</gene>
<reference evidence="2" key="1">
    <citation type="submission" date="2020-04" db="EMBL/GenBank/DDBJ databases">
        <authorList>
            <person name="Chiriac C."/>
            <person name="Salcher M."/>
            <person name="Ghai R."/>
            <person name="Kavagutti S V."/>
        </authorList>
    </citation>
    <scope>NUCLEOTIDE SEQUENCE</scope>
</reference>
<sequence>MKLKYGVAAIVLTSALLLTGCSNTASTDPGLSKKTQDYVAPVTTPTDDFLSDVHMYGDAYIESTSDSDLINMANATCDALDAGNTVTDVITYLAYNQTETDTAFYVAEGEIIAAAVMNICPAYISQLP</sequence>
<dbReference type="EMBL" id="LR796236">
    <property type="protein sequence ID" value="CAB4129549.1"/>
    <property type="molecule type" value="Genomic_DNA"/>
</dbReference>